<dbReference type="AlphaFoldDB" id="A0A3E2NU54"/>
<keyword evidence="1" id="KW-1133">Transmembrane helix</keyword>
<proteinExistence type="predicted"/>
<feature type="chain" id="PRO_5017635903" description="Glycine zipper family protein" evidence="2">
    <location>
        <begin position="21"/>
        <end position="323"/>
    </location>
</feature>
<comment type="caution">
    <text evidence="3">The sequence shown here is derived from an EMBL/GenBank/DDBJ whole genome shotgun (WGS) entry which is preliminary data.</text>
</comment>
<feature type="signal peptide" evidence="2">
    <location>
        <begin position="1"/>
        <end position="20"/>
    </location>
</feature>
<evidence type="ECO:0000313" key="4">
    <source>
        <dbReference type="Proteomes" id="UP000260823"/>
    </source>
</evidence>
<protein>
    <recommendedName>
        <fullName evidence="5">Glycine zipper family protein</fullName>
    </recommendedName>
</protein>
<reference evidence="3 4" key="1">
    <citation type="submission" date="2018-08" db="EMBL/GenBank/DDBJ databases">
        <title>Mucilaginibacter terrae sp. nov., isolated from manganese diggings.</title>
        <authorList>
            <person name="Huang Y."/>
            <person name="Zhou Z."/>
        </authorList>
    </citation>
    <scope>NUCLEOTIDE SEQUENCE [LARGE SCALE GENOMIC DNA]</scope>
    <source>
        <strain evidence="3 4">ZH6</strain>
    </source>
</reference>
<keyword evidence="2" id="KW-0732">Signal</keyword>
<evidence type="ECO:0000256" key="1">
    <source>
        <dbReference type="SAM" id="Phobius"/>
    </source>
</evidence>
<keyword evidence="1" id="KW-0472">Membrane</keyword>
<name>A0A3E2NU54_9SPHI</name>
<dbReference type="RefSeq" id="WP_117381426.1">
    <property type="nucleotide sequence ID" value="NZ_QWDE01000001.1"/>
</dbReference>
<evidence type="ECO:0008006" key="5">
    <source>
        <dbReference type="Google" id="ProtNLM"/>
    </source>
</evidence>
<sequence>MKKKLLLAGALLLFFGSSCQKNSETHSSNESQKPNVSEEITKFYDYNLQQRQSSAGTTSGSLSKAEESFSSYVNGQAEKVKLFNSLVAELSGKFINPDKSVKSILKPNLVNPNPSDPPTPVTLFSDYMAQASTVPAEMQSNIPTASYSYLDNLNRSFISASETAFSTYSNQTSFTATDVSNIKRRYTNIISNTQSQVENDFSLPSDQKTAMVNSLIAIKAYINSSDFDYNFSSLINAPLAVDNVKHLSTNALQNQSLWSALASIGKAIVAVVVVVSCIAIGAAIGSQINPLYGGIIGGVSGYTVGGYLAEKWFGVSFLPGGID</sequence>
<evidence type="ECO:0000313" key="3">
    <source>
        <dbReference type="EMBL" id="RFZ84538.1"/>
    </source>
</evidence>
<dbReference type="EMBL" id="QWDE01000001">
    <property type="protein sequence ID" value="RFZ84538.1"/>
    <property type="molecule type" value="Genomic_DNA"/>
</dbReference>
<dbReference type="PROSITE" id="PS51257">
    <property type="entry name" value="PROKAR_LIPOPROTEIN"/>
    <property type="match status" value="1"/>
</dbReference>
<keyword evidence="1" id="KW-0812">Transmembrane</keyword>
<feature type="transmembrane region" description="Helical" evidence="1">
    <location>
        <begin position="257"/>
        <end position="284"/>
    </location>
</feature>
<organism evidence="3 4">
    <name type="scientific">Mucilaginibacter terrenus</name>
    <dbReference type="NCBI Taxonomy" id="2482727"/>
    <lineage>
        <taxon>Bacteria</taxon>
        <taxon>Pseudomonadati</taxon>
        <taxon>Bacteroidota</taxon>
        <taxon>Sphingobacteriia</taxon>
        <taxon>Sphingobacteriales</taxon>
        <taxon>Sphingobacteriaceae</taxon>
        <taxon>Mucilaginibacter</taxon>
    </lineage>
</organism>
<evidence type="ECO:0000256" key="2">
    <source>
        <dbReference type="SAM" id="SignalP"/>
    </source>
</evidence>
<accession>A0A3E2NU54</accession>
<dbReference type="Proteomes" id="UP000260823">
    <property type="component" value="Unassembled WGS sequence"/>
</dbReference>
<keyword evidence="4" id="KW-1185">Reference proteome</keyword>
<feature type="transmembrane region" description="Helical" evidence="1">
    <location>
        <begin position="291"/>
        <end position="309"/>
    </location>
</feature>
<gene>
    <name evidence="3" type="ORF">DYU05_02665</name>
</gene>